<dbReference type="AlphaFoldDB" id="A0AAE1XM17"/>
<gene>
    <name evidence="1" type="ORF">Salat_2800600</name>
</gene>
<keyword evidence="2" id="KW-1185">Reference proteome</keyword>
<comment type="caution">
    <text evidence="1">The sequence shown here is derived from an EMBL/GenBank/DDBJ whole genome shotgun (WGS) entry which is preliminary data.</text>
</comment>
<reference evidence="1" key="1">
    <citation type="submission" date="2020-06" db="EMBL/GenBank/DDBJ databases">
        <authorList>
            <person name="Li T."/>
            <person name="Hu X."/>
            <person name="Zhang T."/>
            <person name="Song X."/>
            <person name="Zhang H."/>
            <person name="Dai N."/>
            <person name="Sheng W."/>
            <person name="Hou X."/>
            <person name="Wei L."/>
        </authorList>
    </citation>
    <scope>NUCLEOTIDE SEQUENCE</scope>
    <source>
        <strain evidence="1">3651</strain>
        <tissue evidence="1">Leaf</tissue>
    </source>
</reference>
<evidence type="ECO:0000313" key="2">
    <source>
        <dbReference type="Proteomes" id="UP001293254"/>
    </source>
</evidence>
<accession>A0AAE1XM17</accession>
<evidence type="ECO:0000313" key="1">
    <source>
        <dbReference type="EMBL" id="KAK4413878.1"/>
    </source>
</evidence>
<name>A0AAE1XM17_9LAMI</name>
<dbReference type="Proteomes" id="UP001293254">
    <property type="component" value="Unassembled WGS sequence"/>
</dbReference>
<proteinExistence type="predicted"/>
<protein>
    <submittedName>
        <fullName evidence="1">Uncharacterized protein</fullName>
    </submittedName>
</protein>
<dbReference type="EMBL" id="JACGWO010000012">
    <property type="protein sequence ID" value="KAK4413878.1"/>
    <property type="molecule type" value="Genomic_DNA"/>
</dbReference>
<organism evidence="1 2">
    <name type="scientific">Sesamum alatum</name>
    <dbReference type="NCBI Taxonomy" id="300844"/>
    <lineage>
        <taxon>Eukaryota</taxon>
        <taxon>Viridiplantae</taxon>
        <taxon>Streptophyta</taxon>
        <taxon>Embryophyta</taxon>
        <taxon>Tracheophyta</taxon>
        <taxon>Spermatophyta</taxon>
        <taxon>Magnoliopsida</taxon>
        <taxon>eudicotyledons</taxon>
        <taxon>Gunneridae</taxon>
        <taxon>Pentapetalae</taxon>
        <taxon>asterids</taxon>
        <taxon>lamiids</taxon>
        <taxon>Lamiales</taxon>
        <taxon>Pedaliaceae</taxon>
        <taxon>Sesamum</taxon>
    </lineage>
</organism>
<reference evidence="1" key="2">
    <citation type="journal article" date="2024" name="Plant">
        <title>Genomic evolution and insights into agronomic trait innovations of Sesamum species.</title>
        <authorList>
            <person name="Miao H."/>
            <person name="Wang L."/>
            <person name="Qu L."/>
            <person name="Liu H."/>
            <person name="Sun Y."/>
            <person name="Le M."/>
            <person name="Wang Q."/>
            <person name="Wei S."/>
            <person name="Zheng Y."/>
            <person name="Lin W."/>
            <person name="Duan Y."/>
            <person name="Cao H."/>
            <person name="Xiong S."/>
            <person name="Wang X."/>
            <person name="Wei L."/>
            <person name="Li C."/>
            <person name="Ma Q."/>
            <person name="Ju M."/>
            <person name="Zhao R."/>
            <person name="Li G."/>
            <person name="Mu C."/>
            <person name="Tian Q."/>
            <person name="Mei H."/>
            <person name="Zhang T."/>
            <person name="Gao T."/>
            <person name="Zhang H."/>
        </authorList>
    </citation>
    <scope>NUCLEOTIDE SEQUENCE</scope>
    <source>
        <strain evidence="1">3651</strain>
    </source>
</reference>
<sequence length="197" mass="22262">MPVRWIDDVDVSVKKVFLSFGQGDDLHRVLGQDELSEHENDRFIELKRLFDSTDGAENNRQTKRINRVKHGKAVLSSCPDEERTVLQTTTVLTRASDEDQAVFANTAVYSENSKKNRGGDEDSSEGEAAGDVLAARVRAEFNFMEFYKLTSRVLDGDIMSMEALVSLKECWEREFAEVGPLPPPTLVTFISDRNRPF</sequence>